<dbReference type="GO" id="GO:0046872">
    <property type="term" value="F:metal ion binding"/>
    <property type="evidence" value="ECO:0007669"/>
    <property type="project" value="UniProtKB-KW"/>
</dbReference>
<comment type="caution">
    <text evidence="10">The sequence shown here is derived from an EMBL/GenBank/DDBJ whole genome shotgun (WGS) entry which is preliminary data.</text>
</comment>
<comment type="cofactor">
    <cofactor evidence="1">
        <name>Mn(2+)</name>
        <dbReference type="ChEBI" id="CHEBI:29035"/>
    </cofactor>
</comment>
<feature type="region of interest" description="Disordered" evidence="7">
    <location>
        <begin position="14"/>
        <end position="147"/>
    </location>
</feature>
<dbReference type="EMBL" id="MCFG01000009">
    <property type="protein sequence ID" value="ORX87373.1"/>
    <property type="molecule type" value="Genomic_DNA"/>
</dbReference>
<accession>A0A1Y1XNR3</accession>
<organism evidence="10 11">
    <name type="scientific">Anaeromyces robustus</name>
    <dbReference type="NCBI Taxonomy" id="1754192"/>
    <lineage>
        <taxon>Eukaryota</taxon>
        <taxon>Fungi</taxon>
        <taxon>Fungi incertae sedis</taxon>
        <taxon>Chytridiomycota</taxon>
        <taxon>Chytridiomycota incertae sedis</taxon>
        <taxon>Neocallimastigomycetes</taxon>
        <taxon>Neocallimastigales</taxon>
        <taxon>Neocallimastigaceae</taxon>
        <taxon>Anaeromyces</taxon>
    </lineage>
</organism>
<dbReference type="Pfam" id="PF22600">
    <property type="entry name" value="MTPAP-like_central"/>
    <property type="match status" value="1"/>
</dbReference>
<dbReference type="Pfam" id="PF03828">
    <property type="entry name" value="PAP_assoc"/>
    <property type="match status" value="1"/>
</dbReference>
<reference evidence="10 11" key="2">
    <citation type="submission" date="2016-08" db="EMBL/GenBank/DDBJ databases">
        <title>Pervasive Adenine N6-methylation of Active Genes in Fungi.</title>
        <authorList>
            <consortium name="DOE Joint Genome Institute"/>
            <person name="Mondo S.J."/>
            <person name="Dannebaum R.O."/>
            <person name="Kuo R.C."/>
            <person name="Labutti K."/>
            <person name="Haridas S."/>
            <person name="Kuo A."/>
            <person name="Salamov A."/>
            <person name="Ahrendt S.R."/>
            <person name="Lipzen A."/>
            <person name="Sullivan W."/>
            <person name="Andreopoulos W.B."/>
            <person name="Clum A."/>
            <person name="Lindquist E."/>
            <person name="Daum C."/>
            <person name="Ramamoorthy G.K."/>
            <person name="Gryganskyi A."/>
            <person name="Culley D."/>
            <person name="Magnuson J.K."/>
            <person name="James T.Y."/>
            <person name="O'Malley M.A."/>
            <person name="Stajich J.E."/>
            <person name="Spatafora J.W."/>
            <person name="Visel A."/>
            <person name="Grigoriev I.V."/>
        </authorList>
    </citation>
    <scope>NUCLEOTIDE SEQUENCE [LARGE SCALE GENOMIC DNA]</scope>
    <source>
        <strain evidence="10 11">S4</strain>
    </source>
</reference>
<sequence>MNISQEVLRQRISSLVSSRNKSKISNDEESGNNNRRRKNSNNKKIENVITLDSSDSDDNKISISITENKPSNTDKPKRFSFSYPKTDNKIVISDDDDKTNDTTLSKEEEHEEENYIGFESSDNSEEESDKKKEEEEEEEDNKRKRKRNYEVHSRDILTPISIPPWIQPKKKYSEFAPEMLHEEIIDFVKYISPTPEEKYMREYALNRIKNVILDLWPGSVVEAYGSYKTNLYLPTSDIDIVILNEDLFVPSCFFDLQDALQEADIVSKIEVIDKARIPIIKLVEKVTGYHFDISANAESGINSANLMEKFIETTGYGEAIRALVLVIKQFLAQRYMNEVYSGGLGSYSVFILVTNFIMMHPCVQNKHMLPQENLGVLLLEFLELFGRVFNYEEVGLGISLKKGAFYFRKEDKNWYNYNRPRLLSLQDPDDENNDVGKNSFAVSKILQAFDQAFATVSGKMCAQFSRIQPGYKKELEHERQRHKKRKHSDSSRHRRFNDDDDDDDNDTFNFVEPYIRQCKSFLGSIIWINKETQLHRQRIKEIYEELH</sequence>
<dbReference type="SUPFAM" id="SSF81301">
    <property type="entry name" value="Nucleotidyltransferase"/>
    <property type="match status" value="1"/>
</dbReference>
<keyword evidence="11" id="KW-1185">Reference proteome</keyword>
<comment type="similarity">
    <text evidence="2">Belongs to the DNA polymerase type-B-like family.</text>
</comment>
<evidence type="ECO:0000256" key="2">
    <source>
        <dbReference type="ARBA" id="ARBA00008593"/>
    </source>
</evidence>
<dbReference type="PANTHER" id="PTHR23092:SF15">
    <property type="entry name" value="INACTIVE NON-CANONICAL POLY(A) RNA POLYMERASE PROTEIN TRF4-2-RELATED"/>
    <property type="match status" value="1"/>
</dbReference>
<dbReference type="GO" id="GO:0010605">
    <property type="term" value="P:negative regulation of macromolecule metabolic process"/>
    <property type="evidence" value="ECO:0007669"/>
    <property type="project" value="UniProtKB-ARBA"/>
</dbReference>
<dbReference type="GO" id="GO:0005730">
    <property type="term" value="C:nucleolus"/>
    <property type="evidence" value="ECO:0007669"/>
    <property type="project" value="TreeGrafter"/>
</dbReference>
<dbReference type="FunFam" id="3.30.460.10:FF:000006">
    <property type="entry name" value="non-canonical poly(A) RNA polymerase PAPD5"/>
    <property type="match status" value="1"/>
</dbReference>
<evidence type="ECO:0000259" key="8">
    <source>
        <dbReference type="Pfam" id="PF03828"/>
    </source>
</evidence>
<evidence type="ECO:0000256" key="7">
    <source>
        <dbReference type="SAM" id="MobiDB-lite"/>
    </source>
</evidence>
<evidence type="ECO:0000313" key="10">
    <source>
        <dbReference type="EMBL" id="ORX87373.1"/>
    </source>
</evidence>
<dbReference type="GO" id="GO:0031123">
    <property type="term" value="P:RNA 3'-end processing"/>
    <property type="evidence" value="ECO:0007669"/>
    <property type="project" value="TreeGrafter"/>
</dbReference>
<reference evidence="10 11" key="1">
    <citation type="submission" date="2016-08" db="EMBL/GenBank/DDBJ databases">
        <title>A Parts List for Fungal Cellulosomes Revealed by Comparative Genomics.</title>
        <authorList>
            <consortium name="DOE Joint Genome Institute"/>
            <person name="Haitjema C.H."/>
            <person name="Gilmore S.P."/>
            <person name="Henske J.K."/>
            <person name="Solomon K.V."/>
            <person name="De Groot R."/>
            <person name="Kuo A."/>
            <person name="Mondo S.J."/>
            <person name="Salamov A.A."/>
            <person name="Labutti K."/>
            <person name="Zhao Z."/>
            <person name="Chiniquy J."/>
            <person name="Barry K."/>
            <person name="Brewer H.M."/>
            <person name="Purvine S.O."/>
            <person name="Wright A.T."/>
            <person name="Boxma B."/>
            <person name="Van Alen T."/>
            <person name="Hackstein J.H."/>
            <person name="Baker S.E."/>
            <person name="Grigoriev I.V."/>
            <person name="O'Malley M.A."/>
        </authorList>
    </citation>
    <scope>NUCLEOTIDE SEQUENCE [LARGE SCALE GENOMIC DNA]</scope>
    <source>
        <strain evidence="10 11">S4</strain>
    </source>
</reference>
<dbReference type="Gene3D" id="1.10.1410.10">
    <property type="match status" value="1"/>
</dbReference>
<protein>
    <recommendedName>
        <fullName evidence="3">polynucleotide adenylyltransferase</fullName>
        <ecNumber evidence="3">2.7.7.19</ecNumber>
    </recommendedName>
</protein>
<feature type="domain" description="PAP-associated" evidence="8">
    <location>
        <begin position="373"/>
        <end position="433"/>
    </location>
</feature>
<dbReference type="GO" id="GO:0031499">
    <property type="term" value="C:TRAMP complex"/>
    <property type="evidence" value="ECO:0007669"/>
    <property type="project" value="TreeGrafter"/>
</dbReference>
<feature type="domain" description="Poly(A) RNA polymerase mitochondrial-like central palm" evidence="9">
    <location>
        <begin position="180"/>
        <end position="309"/>
    </location>
</feature>
<dbReference type="InterPro" id="IPR043519">
    <property type="entry name" value="NT_sf"/>
</dbReference>
<dbReference type="STRING" id="1754192.A0A1Y1XNR3"/>
<dbReference type="InterPro" id="IPR054708">
    <property type="entry name" value="MTPAP-like_central"/>
</dbReference>
<dbReference type="CDD" id="cd05402">
    <property type="entry name" value="NT_PAP_TUTase"/>
    <property type="match status" value="1"/>
</dbReference>
<dbReference type="InterPro" id="IPR002058">
    <property type="entry name" value="PAP_assoc"/>
</dbReference>
<dbReference type="SUPFAM" id="SSF81631">
    <property type="entry name" value="PAP/OAS1 substrate-binding domain"/>
    <property type="match status" value="1"/>
</dbReference>
<evidence type="ECO:0000259" key="9">
    <source>
        <dbReference type="Pfam" id="PF22600"/>
    </source>
</evidence>
<keyword evidence="6" id="KW-0460">Magnesium</keyword>
<dbReference type="GO" id="GO:0043634">
    <property type="term" value="P:polyadenylation-dependent ncRNA catabolic process"/>
    <property type="evidence" value="ECO:0007669"/>
    <property type="project" value="TreeGrafter"/>
</dbReference>
<evidence type="ECO:0000256" key="3">
    <source>
        <dbReference type="ARBA" id="ARBA00012388"/>
    </source>
</evidence>
<evidence type="ECO:0000256" key="1">
    <source>
        <dbReference type="ARBA" id="ARBA00001936"/>
    </source>
</evidence>
<feature type="compositionally biased region" description="Basic residues" evidence="7">
    <location>
        <begin position="480"/>
        <end position="495"/>
    </location>
</feature>
<feature type="region of interest" description="Disordered" evidence="7">
    <location>
        <begin position="474"/>
        <end position="502"/>
    </location>
</feature>
<dbReference type="GO" id="GO:1990817">
    <property type="term" value="F:poly(A) RNA polymerase activity"/>
    <property type="evidence" value="ECO:0007669"/>
    <property type="project" value="UniProtKB-EC"/>
</dbReference>
<dbReference type="InterPro" id="IPR045862">
    <property type="entry name" value="Trf4-like"/>
</dbReference>
<proteinExistence type="inferred from homology"/>
<evidence type="ECO:0000256" key="4">
    <source>
        <dbReference type="ARBA" id="ARBA00022679"/>
    </source>
</evidence>
<gene>
    <name evidence="10" type="ORF">BCR32DRAFT_264291</name>
</gene>
<dbReference type="AlphaFoldDB" id="A0A1Y1XNR3"/>
<dbReference type="GO" id="GO:0003729">
    <property type="term" value="F:mRNA binding"/>
    <property type="evidence" value="ECO:0007669"/>
    <property type="project" value="TreeGrafter"/>
</dbReference>
<dbReference type="Gene3D" id="3.30.460.10">
    <property type="entry name" value="Beta Polymerase, domain 2"/>
    <property type="match status" value="1"/>
</dbReference>
<dbReference type="Proteomes" id="UP000193944">
    <property type="component" value="Unassembled WGS sequence"/>
</dbReference>
<evidence type="ECO:0000256" key="5">
    <source>
        <dbReference type="ARBA" id="ARBA00022723"/>
    </source>
</evidence>
<keyword evidence="5" id="KW-0479">Metal-binding</keyword>
<name>A0A1Y1XNR3_9FUNG</name>
<keyword evidence="4 10" id="KW-0808">Transferase</keyword>
<dbReference type="OrthoDB" id="273917at2759"/>
<dbReference type="EC" id="2.7.7.19" evidence="3"/>
<dbReference type="PANTHER" id="PTHR23092">
    <property type="entry name" value="POLY(A) RNA POLYMERASE"/>
    <property type="match status" value="1"/>
</dbReference>
<evidence type="ECO:0000256" key="6">
    <source>
        <dbReference type="ARBA" id="ARBA00022842"/>
    </source>
</evidence>
<evidence type="ECO:0000313" key="11">
    <source>
        <dbReference type="Proteomes" id="UP000193944"/>
    </source>
</evidence>